<dbReference type="Proteomes" id="UP000886889">
    <property type="component" value="Unassembled WGS sequence"/>
</dbReference>
<gene>
    <name evidence="1" type="ORF">IAC80_01795</name>
</gene>
<organism evidence="1 2">
    <name type="scientific">Candidatus Merdiplasma excrementigallinarum</name>
    <dbReference type="NCBI Taxonomy" id="2840864"/>
    <lineage>
        <taxon>Bacteria</taxon>
        <taxon>Bacillati</taxon>
        <taxon>Bacillota</taxon>
        <taxon>Clostridia</taxon>
        <taxon>Lachnospirales</taxon>
        <taxon>Lachnospiraceae</taxon>
        <taxon>Lachnospiraceae incertae sedis</taxon>
        <taxon>Candidatus Merdiplasma</taxon>
    </lineage>
</organism>
<comment type="caution">
    <text evidence="1">The sequence shown here is derived from an EMBL/GenBank/DDBJ whole genome shotgun (WGS) entry which is preliminary data.</text>
</comment>
<reference evidence="1" key="2">
    <citation type="journal article" date="2021" name="PeerJ">
        <title>Extensive microbial diversity within the chicken gut microbiome revealed by metagenomics and culture.</title>
        <authorList>
            <person name="Gilroy R."/>
            <person name="Ravi A."/>
            <person name="Getino M."/>
            <person name="Pursley I."/>
            <person name="Horton D.L."/>
            <person name="Alikhan N.F."/>
            <person name="Baker D."/>
            <person name="Gharbi K."/>
            <person name="Hall N."/>
            <person name="Watson M."/>
            <person name="Adriaenssens E.M."/>
            <person name="Foster-Nyarko E."/>
            <person name="Jarju S."/>
            <person name="Secka A."/>
            <person name="Antonio M."/>
            <person name="Oren A."/>
            <person name="Chaudhuri R.R."/>
            <person name="La Ragione R."/>
            <person name="Hildebrand F."/>
            <person name="Pallen M.J."/>
        </authorList>
    </citation>
    <scope>NUCLEOTIDE SEQUENCE</scope>
    <source>
        <strain evidence="1">ChiBcec6-7307</strain>
    </source>
</reference>
<accession>A0A9D1NXJ2</accession>
<evidence type="ECO:0008006" key="3">
    <source>
        <dbReference type="Google" id="ProtNLM"/>
    </source>
</evidence>
<dbReference type="SUPFAM" id="SSF56112">
    <property type="entry name" value="Protein kinase-like (PK-like)"/>
    <property type="match status" value="1"/>
</dbReference>
<dbReference type="PANTHER" id="PTHR39179:SF1">
    <property type="entry name" value="SPORE COAT PROTEIN I"/>
    <property type="match status" value="1"/>
</dbReference>
<dbReference type="AlphaFoldDB" id="A0A9D1NXJ2"/>
<dbReference type="Gene3D" id="3.30.200.20">
    <property type="entry name" value="Phosphorylase Kinase, domain 1"/>
    <property type="match status" value="1"/>
</dbReference>
<name>A0A9D1NXJ2_9FIRM</name>
<proteinExistence type="predicted"/>
<dbReference type="Gene3D" id="3.90.1200.10">
    <property type="match status" value="1"/>
</dbReference>
<dbReference type="EMBL" id="DVOS01000022">
    <property type="protein sequence ID" value="HIV22651.1"/>
    <property type="molecule type" value="Genomic_DNA"/>
</dbReference>
<protein>
    <recommendedName>
        <fullName evidence="3">CotS family spore coat protein</fullName>
    </recommendedName>
</protein>
<dbReference type="InterPro" id="IPR011009">
    <property type="entry name" value="Kinase-like_dom_sf"/>
</dbReference>
<sequence length="324" mass="38164">MNDRGLKVLEQYELETVSVRRGRGSYICETDKGLKLLCDFRGSEKKMEFQNRILYRLREAGYGTVDTALENKEGKLVSLDRDENRYVVKDWFSGRECSSFGRREILEAVENLARLHCLMVFPEEEKTYCGRPLKQELEGRTRELKKIRSFIRGREPKHPFEQMFLDSFPAFYSQAREAAALAEEPGGEAELARQIETGCVCHGDYTYHHVLFLEEGIATTNFGRCRFDYQVNDLYQFMRKILEKQDWDPGLGEQMLFTYEEIRPLPEAERRILYVRMAFPEKFWKLANHYYGGSKAWIPGLYLQKLKTLNGQEKQRHLFLKLLE</sequence>
<evidence type="ECO:0000313" key="2">
    <source>
        <dbReference type="Proteomes" id="UP000886889"/>
    </source>
</evidence>
<evidence type="ECO:0000313" key="1">
    <source>
        <dbReference type="EMBL" id="HIV22651.1"/>
    </source>
</evidence>
<reference evidence="1" key="1">
    <citation type="submission" date="2020-10" db="EMBL/GenBank/DDBJ databases">
        <authorList>
            <person name="Gilroy R."/>
        </authorList>
    </citation>
    <scope>NUCLEOTIDE SEQUENCE</scope>
    <source>
        <strain evidence="1">ChiBcec6-7307</strain>
    </source>
</reference>
<dbReference type="PANTHER" id="PTHR39179">
    <property type="entry name" value="SPORE COAT PROTEIN I"/>
    <property type="match status" value="1"/>
</dbReference>
<dbReference type="GO" id="GO:0042601">
    <property type="term" value="C:endospore-forming forespore"/>
    <property type="evidence" value="ECO:0007669"/>
    <property type="project" value="TreeGrafter"/>
</dbReference>
<dbReference type="InterPro" id="IPR047175">
    <property type="entry name" value="CotS-like"/>
</dbReference>